<feature type="signal peptide" evidence="2">
    <location>
        <begin position="1"/>
        <end position="26"/>
    </location>
</feature>
<proteinExistence type="inferred from homology"/>
<dbReference type="SUPFAM" id="SSF53850">
    <property type="entry name" value="Periplasmic binding protein-like II"/>
    <property type="match status" value="1"/>
</dbReference>
<name>A0A6N8J092_9BURK</name>
<sequence>MTITRRALLQAALASPLALPAPLVFAQGAWPQRPVRLVVPFAAGGPSDVLARAFAKQLGEAVGQPVVIDNRTGAGGSIGIDAVAKAAPDGYTLGFAHTGTTAINPHVMQRNPYDPLTDLAPITPIVSYANVLVVNANVPASTVQEFVQWAKANPTAATFASGGNGATNHLSGELLKTLTGAPLVHVPYKGNSPAMTDVIAGNVASMFDIPVTVLPQLKTGRIRALAILSSRRSSVLPDVPTLREAGYPGFEEAGSDLWFGLVAPAQAPAALVERIHAETVKVVRSRDMAETIKTMGYEPWTMQPAEFKAFIRADHAKWGKVVKASGLKAE</sequence>
<dbReference type="Gene3D" id="3.40.190.150">
    <property type="entry name" value="Bordetella uptake gene, domain 1"/>
    <property type="match status" value="1"/>
</dbReference>
<protein>
    <submittedName>
        <fullName evidence="3">Tripartite tricarboxylate transporter substrate binding protein</fullName>
    </submittedName>
</protein>
<dbReference type="PANTHER" id="PTHR42928:SF5">
    <property type="entry name" value="BLR1237 PROTEIN"/>
    <property type="match status" value="1"/>
</dbReference>
<dbReference type="CDD" id="cd07012">
    <property type="entry name" value="PBP2_Bug_TTT"/>
    <property type="match status" value="1"/>
</dbReference>
<keyword evidence="2" id="KW-0732">Signal</keyword>
<dbReference type="RefSeq" id="WP_157400208.1">
    <property type="nucleotide sequence ID" value="NZ_WSEL01000009.1"/>
</dbReference>
<evidence type="ECO:0000313" key="3">
    <source>
        <dbReference type="EMBL" id="MVQ32232.1"/>
    </source>
</evidence>
<dbReference type="Gene3D" id="3.40.190.10">
    <property type="entry name" value="Periplasmic binding protein-like II"/>
    <property type="match status" value="1"/>
</dbReference>
<organism evidence="3 4">
    <name type="scientific">Ramlibacter pinisoli</name>
    <dbReference type="NCBI Taxonomy" id="2682844"/>
    <lineage>
        <taxon>Bacteria</taxon>
        <taxon>Pseudomonadati</taxon>
        <taxon>Pseudomonadota</taxon>
        <taxon>Betaproteobacteria</taxon>
        <taxon>Burkholderiales</taxon>
        <taxon>Comamonadaceae</taxon>
        <taxon>Ramlibacter</taxon>
    </lineage>
</organism>
<dbReference type="PIRSF" id="PIRSF017082">
    <property type="entry name" value="YflP"/>
    <property type="match status" value="1"/>
</dbReference>
<gene>
    <name evidence="3" type="ORF">GON04_22445</name>
</gene>
<evidence type="ECO:0000256" key="2">
    <source>
        <dbReference type="SAM" id="SignalP"/>
    </source>
</evidence>
<accession>A0A6N8J092</accession>
<dbReference type="AlphaFoldDB" id="A0A6N8J092"/>
<reference evidence="3 4" key="1">
    <citation type="submission" date="2019-12" db="EMBL/GenBank/DDBJ databases">
        <authorList>
            <person name="Huq M.A."/>
        </authorList>
    </citation>
    <scope>NUCLEOTIDE SEQUENCE [LARGE SCALE GENOMIC DNA]</scope>
    <source>
        <strain evidence="3 4">MAH-25</strain>
    </source>
</reference>
<dbReference type="InterPro" id="IPR042100">
    <property type="entry name" value="Bug_dom1"/>
</dbReference>
<comment type="similarity">
    <text evidence="1">Belongs to the UPF0065 (bug) family.</text>
</comment>
<dbReference type="PROSITE" id="PS51318">
    <property type="entry name" value="TAT"/>
    <property type="match status" value="1"/>
</dbReference>
<dbReference type="InterPro" id="IPR005064">
    <property type="entry name" value="BUG"/>
</dbReference>
<dbReference type="PANTHER" id="PTHR42928">
    <property type="entry name" value="TRICARBOXYLATE-BINDING PROTEIN"/>
    <property type="match status" value="1"/>
</dbReference>
<dbReference type="InterPro" id="IPR006311">
    <property type="entry name" value="TAT_signal"/>
</dbReference>
<evidence type="ECO:0000256" key="1">
    <source>
        <dbReference type="ARBA" id="ARBA00006987"/>
    </source>
</evidence>
<keyword evidence="4" id="KW-1185">Reference proteome</keyword>
<dbReference type="Pfam" id="PF03401">
    <property type="entry name" value="TctC"/>
    <property type="match status" value="1"/>
</dbReference>
<feature type="chain" id="PRO_5027103309" evidence="2">
    <location>
        <begin position="27"/>
        <end position="330"/>
    </location>
</feature>
<comment type="caution">
    <text evidence="3">The sequence shown here is derived from an EMBL/GenBank/DDBJ whole genome shotgun (WGS) entry which is preliminary data.</text>
</comment>
<dbReference type="Proteomes" id="UP000469385">
    <property type="component" value="Unassembled WGS sequence"/>
</dbReference>
<dbReference type="EMBL" id="WSEL01000009">
    <property type="protein sequence ID" value="MVQ32232.1"/>
    <property type="molecule type" value="Genomic_DNA"/>
</dbReference>
<evidence type="ECO:0000313" key="4">
    <source>
        <dbReference type="Proteomes" id="UP000469385"/>
    </source>
</evidence>